<dbReference type="Proteomes" id="UP001066276">
    <property type="component" value="Chromosome 3_1"/>
</dbReference>
<comment type="caution">
    <text evidence="1">The sequence shown here is derived from an EMBL/GenBank/DDBJ whole genome shotgun (WGS) entry which is preliminary data.</text>
</comment>
<keyword evidence="2" id="KW-1185">Reference proteome</keyword>
<name>A0AAV7ULA1_PLEWA</name>
<accession>A0AAV7ULA1</accession>
<gene>
    <name evidence="1" type="ORF">NDU88_006141</name>
</gene>
<dbReference type="AlphaFoldDB" id="A0AAV7ULA1"/>
<reference evidence="1" key="1">
    <citation type="journal article" date="2022" name="bioRxiv">
        <title>Sequencing and chromosome-scale assembly of the giantPleurodeles waltlgenome.</title>
        <authorList>
            <person name="Brown T."/>
            <person name="Elewa A."/>
            <person name="Iarovenko S."/>
            <person name="Subramanian E."/>
            <person name="Araus A.J."/>
            <person name="Petzold A."/>
            <person name="Susuki M."/>
            <person name="Suzuki K.-i.T."/>
            <person name="Hayashi T."/>
            <person name="Toyoda A."/>
            <person name="Oliveira C."/>
            <person name="Osipova E."/>
            <person name="Leigh N.D."/>
            <person name="Simon A."/>
            <person name="Yun M.H."/>
        </authorList>
    </citation>
    <scope>NUCLEOTIDE SEQUENCE</scope>
    <source>
        <strain evidence="1">20211129_DDA</strain>
        <tissue evidence="1">Liver</tissue>
    </source>
</reference>
<evidence type="ECO:0000313" key="2">
    <source>
        <dbReference type="Proteomes" id="UP001066276"/>
    </source>
</evidence>
<evidence type="ECO:0000313" key="1">
    <source>
        <dbReference type="EMBL" id="KAJ1189396.1"/>
    </source>
</evidence>
<protein>
    <submittedName>
        <fullName evidence="1">Uncharacterized protein</fullName>
    </submittedName>
</protein>
<proteinExistence type="predicted"/>
<organism evidence="1 2">
    <name type="scientific">Pleurodeles waltl</name>
    <name type="common">Iberian ribbed newt</name>
    <dbReference type="NCBI Taxonomy" id="8319"/>
    <lineage>
        <taxon>Eukaryota</taxon>
        <taxon>Metazoa</taxon>
        <taxon>Chordata</taxon>
        <taxon>Craniata</taxon>
        <taxon>Vertebrata</taxon>
        <taxon>Euteleostomi</taxon>
        <taxon>Amphibia</taxon>
        <taxon>Batrachia</taxon>
        <taxon>Caudata</taxon>
        <taxon>Salamandroidea</taxon>
        <taxon>Salamandridae</taxon>
        <taxon>Pleurodelinae</taxon>
        <taxon>Pleurodeles</taxon>
    </lineage>
</organism>
<sequence length="142" mass="15442">MFNIALLAKKRTSPSGWWGLLAFCGTSHPEVKREDATGLALVGAAGVRHGSRTGVAGILVSTLSRSLVKVPEKQENRITGVAGILVSTLSRSLVKVPEKQENRITGKRRCGDFHSRCCWDPGFNSLSLSRQSPGKTRKQDNR</sequence>
<dbReference type="EMBL" id="JANPWB010000005">
    <property type="protein sequence ID" value="KAJ1189396.1"/>
    <property type="molecule type" value="Genomic_DNA"/>
</dbReference>